<reference evidence="2" key="1">
    <citation type="journal article" date="2013" name="Genome Announc.">
        <title>Draft Genome Sequence of a Thermophilic Member of the Bacillaceae, Anoxybacillus flavithermus Strain Kn10, Isolated from the Kan-nawa Hot Spring in Japan.</title>
        <authorList>
            <person name="Matsutani M."/>
            <person name="Shirakihara Y."/>
            <person name="Imada K."/>
            <person name="Yakushi T."/>
            <person name="Matsushita K."/>
        </authorList>
    </citation>
    <scope>NUCLEOTIDE SEQUENCE [LARGE SCALE GENOMIC DNA]</scope>
    <source>
        <strain evidence="2">NBRC 109594</strain>
    </source>
</reference>
<organism evidence="1 2">
    <name type="scientific">Anoxybacillus flavithermus NBRC 109594</name>
    <dbReference type="NCBI Taxonomy" id="1315967"/>
    <lineage>
        <taxon>Bacteria</taxon>
        <taxon>Bacillati</taxon>
        <taxon>Bacillota</taxon>
        <taxon>Bacilli</taxon>
        <taxon>Bacillales</taxon>
        <taxon>Anoxybacillaceae</taxon>
        <taxon>Anoxybacillus</taxon>
    </lineage>
</organism>
<dbReference type="InterPro" id="IPR035923">
    <property type="entry name" value="TT1751-like_sf"/>
</dbReference>
<protein>
    <submittedName>
        <fullName evidence="1">Uncharacterized protein</fullName>
    </submittedName>
</protein>
<name>R4G245_9BACL</name>
<proteinExistence type="predicted"/>
<gene>
    <name evidence="1" type="ORF">KN10_2874</name>
</gene>
<dbReference type="SUPFAM" id="SSF103247">
    <property type="entry name" value="TT1751-like"/>
    <property type="match status" value="1"/>
</dbReference>
<comment type="caution">
    <text evidence="1">The sequence shown here is derived from an EMBL/GenBank/DDBJ whole genome shotgun (WGS) entry which is preliminary data.</text>
</comment>
<dbReference type="EMBL" id="BARH01000046">
    <property type="protein sequence ID" value="GAC92438.1"/>
    <property type="molecule type" value="Genomic_DNA"/>
</dbReference>
<dbReference type="Proteomes" id="UP000013057">
    <property type="component" value="Unassembled WGS sequence"/>
</dbReference>
<dbReference type="Gene3D" id="3.30.310.70">
    <property type="entry name" value="TT1751-like domain"/>
    <property type="match status" value="1"/>
</dbReference>
<accession>R4G245</accession>
<dbReference type="AlphaFoldDB" id="R4G245"/>
<sequence>MYKENETTKIGMPKPTTLISMMNHEELKNLAEDIEKRVISCIDECR</sequence>
<evidence type="ECO:0000313" key="2">
    <source>
        <dbReference type="Proteomes" id="UP000013057"/>
    </source>
</evidence>
<evidence type="ECO:0000313" key="1">
    <source>
        <dbReference type="EMBL" id="GAC92438.1"/>
    </source>
</evidence>